<name>A0A165DJI7_9BASI</name>
<sequence>MTVPPLPEFVILVDWTPDDYWYFYCGIVPQGGTIIRPTLQWGQGQVEGVYLDFGGWSQYEWLFILADAVPTAQFGGSPTAQTVICEADFSPTGSLGPWWDIPITFTDLKVVADLAPENRLLVTGACENAGGKSDASGTSGVNGLTTSADGTTCQWDQIILYPPPQALRA</sequence>
<dbReference type="InParanoid" id="A0A165DJI7"/>
<evidence type="ECO:0000313" key="2">
    <source>
        <dbReference type="Proteomes" id="UP000076842"/>
    </source>
</evidence>
<protein>
    <submittedName>
        <fullName evidence="1">Uncharacterized protein</fullName>
    </submittedName>
</protein>
<organism evidence="1 2">
    <name type="scientific">Calocera cornea HHB12733</name>
    <dbReference type="NCBI Taxonomy" id="1353952"/>
    <lineage>
        <taxon>Eukaryota</taxon>
        <taxon>Fungi</taxon>
        <taxon>Dikarya</taxon>
        <taxon>Basidiomycota</taxon>
        <taxon>Agaricomycotina</taxon>
        <taxon>Dacrymycetes</taxon>
        <taxon>Dacrymycetales</taxon>
        <taxon>Dacrymycetaceae</taxon>
        <taxon>Calocera</taxon>
    </lineage>
</organism>
<accession>A0A165DJI7</accession>
<reference evidence="1 2" key="1">
    <citation type="journal article" date="2016" name="Mol. Biol. Evol.">
        <title>Comparative Genomics of Early-Diverging Mushroom-Forming Fungi Provides Insights into the Origins of Lignocellulose Decay Capabilities.</title>
        <authorList>
            <person name="Nagy L.G."/>
            <person name="Riley R."/>
            <person name="Tritt A."/>
            <person name="Adam C."/>
            <person name="Daum C."/>
            <person name="Floudas D."/>
            <person name="Sun H."/>
            <person name="Yadav J.S."/>
            <person name="Pangilinan J."/>
            <person name="Larsson K.H."/>
            <person name="Matsuura K."/>
            <person name="Barry K."/>
            <person name="Labutti K."/>
            <person name="Kuo R."/>
            <person name="Ohm R.A."/>
            <person name="Bhattacharya S.S."/>
            <person name="Shirouzu T."/>
            <person name="Yoshinaga Y."/>
            <person name="Martin F.M."/>
            <person name="Grigoriev I.V."/>
            <person name="Hibbett D.S."/>
        </authorList>
    </citation>
    <scope>NUCLEOTIDE SEQUENCE [LARGE SCALE GENOMIC DNA]</scope>
    <source>
        <strain evidence="1 2">HHB12733</strain>
    </source>
</reference>
<dbReference type="Proteomes" id="UP000076842">
    <property type="component" value="Unassembled WGS sequence"/>
</dbReference>
<keyword evidence="2" id="KW-1185">Reference proteome</keyword>
<dbReference type="EMBL" id="KV424051">
    <property type="protein sequence ID" value="KZT52946.1"/>
    <property type="molecule type" value="Genomic_DNA"/>
</dbReference>
<evidence type="ECO:0000313" key="1">
    <source>
        <dbReference type="EMBL" id="KZT52946.1"/>
    </source>
</evidence>
<dbReference type="AlphaFoldDB" id="A0A165DJI7"/>
<proteinExistence type="predicted"/>
<gene>
    <name evidence="1" type="ORF">CALCODRAFT_486765</name>
</gene>